<organism evidence="1">
    <name type="scientific">Arundo donax</name>
    <name type="common">Giant reed</name>
    <name type="synonym">Donax arundinaceus</name>
    <dbReference type="NCBI Taxonomy" id="35708"/>
    <lineage>
        <taxon>Eukaryota</taxon>
        <taxon>Viridiplantae</taxon>
        <taxon>Streptophyta</taxon>
        <taxon>Embryophyta</taxon>
        <taxon>Tracheophyta</taxon>
        <taxon>Spermatophyta</taxon>
        <taxon>Magnoliopsida</taxon>
        <taxon>Liliopsida</taxon>
        <taxon>Poales</taxon>
        <taxon>Poaceae</taxon>
        <taxon>PACMAD clade</taxon>
        <taxon>Arundinoideae</taxon>
        <taxon>Arundineae</taxon>
        <taxon>Arundo</taxon>
    </lineage>
</organism>
<reference evidence="1" key="2">
    <citation type="journal article" date="2015" name="Data Brief">
        <title>Shoot transcriptome of the giant reed, Arundo donax.</title>
        <authorList>
            <person name="Barrero R.A."/>
            <person name="Guerrero F.D."/>
            <person name="Moolhuijzen P."/>
            <person name="Goolsby J.A."/>
            <person name="Tidwell J."/>
            <person name="Bellgard S.E."/>
            <person name="Bellgard M.I."/>
        </authorList>
    </citation>
    <scope>NUCLEOTIDE SEQUENCE</scope>
    <source>
        <tissue evidence="1">Shoot tissue taken approximately 20 cm above the soil surface</tissue>
    </source>
</reference>
<proteinExistence type="predicted"/>
<reference evidence="1" key="1">
    <citation type="submission" date="2014-09" db="EMBL/GenBank/DDBJ databases">
        <authorList>
            <person name="Magalhaes I.L.F."/>
            <person name="Oliveira U."/>
            <person name="Santos F.R."/>
            <person name="Vidigal T.H.D.A."/>
            <person name="Brescovit A.D."/>
            <person name="Santos A.J."/>
        </authorList>
    </citation>
    <scope>NUCLEOTIDE SEQUENCE</scope>
    <source>
        <tissue evidence="1">Shoot tissue taken approximately 20 cm above the soil surface</tissue>
    </source>
</reference>
<evidence type="ECO:0000313" key="1">
    <source>
        <dbReference type="EMBL" id="JAD75665.1"/>
    </source>
</evidence>
<name>A0A0A9CQL3_ARUDO</name>
<protein>
    <submittedName>
        <fullName evidence="1">Uncharacterized protein</fullName>
    </submittedName>
</protein>
<sequence>MTFLSTELYPQLLLHLAKLMQYPIIESIHEEQLSHQLVQYFGTMGPKQIGPIHSHEDDKG</sequence>
<dbReference type="AlphaFoldDB" id="A0A0A9CQL3"/>
<accession>A0A0A9CQL3</accession>
<dbReference type="EMBL" id="GBRH01222230">
    <property type="protein sequence ID" value="JAD75665.1"/>
    <property type="molecule type" value="Transcribed_RNA"/>
</dbReference>